<dbReference type="InterPro" id="IPR036864">
    <property type="entry name" value="Zn2-C6_fun-type_DNA-bd_sf"/>
</dbReference>
<organism evidence="7 8">
    <name type="scientific">Komagataella pastoris</name>
    <name type="common">Yeast</name>
    <name type="synonym">Pichia pastoris</name>
    <dbReference type="NCBI Taxonomy" id="4922"/>
    <lineage>
        <taxon>Eukaryota</taxon>
        <taxon>Fungi</taxon>
        <taxon>Dikarya</taxon>
        <taxon>Ascomycota</taxon>
        <taxon>Saccharomycotina</taxon>
        <taxon>Pichiomycetes</taxon>
        <taxon>Pichiales</taxon>
        <taxon>Pichiaceae</taxon>
        <taxon>Komagataella</taxon>
    </lineage>
</organism>
<dbReference type="Pfam" id="PF00172">
    <property type="entry name" value="Zn_clus"/>
    <property type="match status" value="1"/>
</dbReference>
<evidence type="ECO:0000259" key="6">
    <source>
        <dbReference type="PROSITE" id="PS50048"/>
    </source>
</evidence>
<dbReference type="GO" id="GO:0005634">
    <property type="term" value="C:nucleus"/>
    <property type="evidence" value="ECO:0007669"/>
    <property type="project" value="UniProtKB-SubCell"/>
</dbReference>
<dbReference type="Gene3D" id="4.10.240.10">
    <property type="entry name" value="Zn(2)-C6 fungal-type DNA-binding domain"/>
    <property type="match status" value="1"/>
</dbReference>
<evidence type="ECO:0000256" key="5">
    <source>
        <dbReference type="ARBA" id="ARBA00023242"/>
    </source>
</evidence>
<evidence type="ECO:0000256" key="4">
    <source>
        <dbReference type="ARBA" id="ARBA00023163"/>
    </source>
</evidence>
<name>A0A1B2JCH3_PICPA</name>
<evidence type="ECO:0000313" key="8">
    <source>
        <dbReference type="Proteomes" id="UP000094565"/>
    </source>
</evidence>
<dbReference type="CDD" id="cd00067">
    <property type="entry name" value="GAL4"/>
    <property type="match status" value="1"/>
</dbReference>
<evidence type="ECO:0000256" key="1">
    <source>
        <dbReference type="ARBA" id="ARBA00004123"/>
    </source>
</evidence>
<protein>
    <submittedName>
        <fullName evidence="7">BA75_02106T0</fullName>
    </submittedName>
</protein>
<comment type="subcellular location">
    <subcellularLocation>
        <location evidence="1">Nucleus</location>
    </subcellularLocation>
</comment>
<accession>A0A1B2JCH3</accession>
<evidence type="ECO:0000313" key="7">
    <source>
        <dbReference type="EMBL" id="ANZ75719.1"/>
    </source>
</evidence>
<evidence type="ECO:0000256" key="3">
    <source>
        <dbReference type="ARBA" id="ARBA00023125"/>
    </source>
</evidence>
<keyword evidence="4" id="KW-0804">Transcription</keyword>
<dbReference type="PROSITE" id="PS00463">
    <property type="entry name" value="ZN2_CY6_FUNGAL_1"/>
    <property type="match status" value="1"/>
</dbReference>
<keyword evidence="3" id="KW-0238">DNA-binding</keyword>
<proteinExistence type="predicted"/>
<sequence>MNNKRNSDEAGSSLSPSTPVVEEFRKLKACARCHRLKIRCKFVDHSYKSCVNCYTANLECSMTLDPTLATAKPRPRKKIKAMEKQNALIELHSHLDLGLQALNNLKNEHSDKETKEKESTQLFLAQKKLTNMINLVSHEITSRATNSSEGKTASSANSMKEGVVRAVPKLPLIPFESNIVREITKLGVISIKECSTRFSFFVNEMLEYWPCVNLSLYADDFESLLDKDPLLLLGCVSVTCLNNPDLHDTLLYYLERNLTQRVTTTGDISLSIIKIYTILSLWSSPPKRWGSYKHQLNLLTAMNLTLCLDLGNEKFRNNSKVLENNSEEREIIRTYVGVYCCCSSLALSLPRFKVVTWNDSFDQSVKLLLMGETNQNDKFLAYYAQFLKVGHDYFTIFSPDLSTGTLITDIEQLKSLCEEFERAISKCLASSGLLSGSCKQRFLISIIYYQVLMCCYDFIVCKVIFQTSLFLHYSEDHFYLSVLNKLIRSAEKIIDSFLNICELSTNFPTFFYYRPMHALVSLIRVRLLVVSQKLNLEIDVEREYYRINQVMKNISKKSLVAKKMSTILSIVQKWMKVSHNFTQSGSVNSMTVLLDELGTEHAVEVLKEPTINCEEPLKSRPSLSFATLTAPLSDDPGKEGKASDENRILNDIFQQIDDDINSFFPSLPTDLNQWDLNNNEYLEGDIESMFKNDSNSQFW</sequence>
<dbReference type="EMBL" id="CP014585">
    <property type="protein sequence ID" value="ANZ75719.1"/>
    <property type="molecule type" value="Genomic_DNA"/>
</dbReference>
<dbReference type="PANTHER" id="PTHR31845:SF10">
    <property type="entry name" value="ZN(II)2CYS6 TRANSCRIPTION FACTOR (EUROFUNG)"/>
    <property type="match status" value="1"/>
</dbReference>
<dbReference type="Proteomes" id="UP000094565">
    <property type="component" value="Chromosome 2"/>
</dbReference>
<dbReference type="GO" id="GO:0000981">
    <property type="term" value="F:DNA-binding transcription factor activity, RNA polymerase II-specific"/>
    <property type="evidence" value="ECO:0007669"/>
    <property type="project" value="InterPro"/>
</dbReference>
<dbReference type="InterPro" id="IPR001138">
    <property type="entry name" value="Zn2Cys6_DnaBD"/>
</dbReference>
<gene>
    <name evidence="7" type="ORF">ATY40_BA7502106</name>
</gene>
<dbReference type="GO" id="GO:0008270">
    <property type="term" value="F:zinc ion binding"/>
    <property type="evidence" value="ECO:0007669"/>
    <property type="project" value="InterPro"/>
</dbReference>
<dbReference type="PROSITE" id="PS50048">
    <property type="entry name" value="ZN2_CY6_FUNGAL_2"/>
    <property type="match status" value="1"/>
</dbReference>
<dbReference type="GO" id="GO:0000976">
    <property type="term" value="F:transcription cis-regulatory region binding"/>
    <property type="evidence" value="ECO:0007669"/>
    <property type="project" value="TreeGrafter"/>
</dbReference>
<keyword evidence="8" id="KW-1185">Reference proteome</keyword>
<dbReference type="SMART" id="SM00066">
    <property type="entry name" value="GAL4"/>
    <property type="match status" value="1"/>
</dbReference>
<dbReference type="PANTHER" id="PTHR31845">
    <property type="entry name" value="FINGER DOMAIN PROTEIN, PUTATIVE-RELATED"/>
    <property type="match status" value="1"/>
</dbReference>
<dbReference type="AlphaFoldDB" id="A0A1B2JCH3"/>
<evidence type="ECO:0000256" key="2">
    <source>
        <dbReference type="ARBA" id="ARBA00023015"/>
    </source>
</evidence>
<dbReference type="InterPro" id="IPR051089">
    <property type="entry name" value="prtT"/>
</dbReference>
<reference evidence="7 8" key="1">
    <citation type="submission" date="2016-02" db="EMBL/GenBank/DDBJ databases">
        <title>Comparative genomic and transcriptomic foundation for Pichia pastoris.</title>
        <authorList>
            <person name="Love K.R."/>
            <person name="Shah K.A."/>
            <person name="Whittaker C.A."/>
            <person name="Wu J."/>
            <person name="Bartlett M.C."/>
            <person name="Ma D."/>
            <person name="Leeson R.L."/>
            <person name="Priest M."/>
            <person name="Young S.K."/>
            <person name="Love J.C."/>
        </authorList>
    </citation>
    <scope>NUCLEOTIDE SEQUENCE [LARGE SCALE GENOMIC DNA]</scope>
    <source>
        <strain evidence="7 8">ATCC 28485</strain>
    </source>
</reference>
<feature type="domain" description="Zn(2)-C6 fungal-type" evidence="6">
    <location>
        <begin position="29"/>
        <end position="62"/>
    </location>
</feature>
<keyword evidence="5" id="KW-0539">Nucleus</keyword>
<dbReference type="OrthoDB" id="8062037at2759"/>
<dbReference type="SUPFAM" id="SSF57701">
    <property type="entry name" value="Zn2/Cys6 DNA-binding domain"/>
    <property type="match status" value="1"/>
</dbReference>
<keyword evidence="2" id="KW-0805">Transcription regulation</keyword>